<comment type="subcellular location">
    <subcellularLocation>
        <location evidence="1">Membrane</location>
        <topology evidence="1">Single-pass type I membrane protein</topology>
    </subcellularLocation>
</comment>
<evidence type="ECO:0000256" key="8">
    <source>
        <dbReference type="SAM" id="Phobius"/>
    </source>
</evidence>
<protein>
    <submittedName>
        <fullName evidence="10">Integrin alpha N-terminal domain-containing protein</fullName>
    </submittedName>
</protein>
<dbReference type="RefSeq" id="XP_040740683.1">
    <property type="nucleotide sequence ID" value="XM_040884283.1"/>
</dbReference>
<evidence type="ECO:0000256" key="5">
    <source>
        <dbReference type="ARBA" id="ARBA00022989"/>
    </source>
</evidence>
<dbReference type="InterPro" id="IPR013517">
    <property type="entry name" value="FG-GAP"/>
</dbReference>
<sequence length="579" mass="63281">GTPAAFGDFNNDGHTDLFVISSDQKTVETWVWDNSNKEFSHLAAADITTAHTITNVVPGDFDMDGRLDLLVQGQQTSNGETFMSVYLGDGAKFNDAVDLPSATEALPFAFDYNGDGRVDFLGRSWDQRTNATGPQTWVWQNTQKPGTEMYDLTAFVPGDGTQEMCQPASPHSSAFVDLDGDCLADLFIVCAGNEEYQIWTNSAAGFVYSQTGKLPTNAGPVSFADINADGSLDLVIPIPGKSQIYVLFNTQRPLCVGERKSGECRKYHGICEADPQFSFSLSDAKVIDIDKLWPGEVLLKDMEKFDGQAPPAVKIADFNLDGFPDMAVVTSSSKKSTHVRMLKSIKCTDCTAPRDERSFVVVTAGVQVLEGLGRPQDIAFFDIDESGTVDMLVALVDASGSKRITAIYNNFFTDAFFIKAVVCPADQHTRSHAGILPGASFKYLLVSDSGKKHVAQSPQVPQTAYRALSTPYSMIGLGRTNNYIEDFSVGSTAQLGTRARSFEGLIPNSQVVVFPYNTTSDWRLELYMNRSESTPYILATLLSSMALLGIAVFALNTMERRADQREKQRALHSINFDAL</sequence>
<dbReference type="SUPFAM" id="SSF69318">
    <property type="entry name" value="Integrin alpha N-terminal domain"/>
    <property type="match status" value="2"/>
</dbReference>
<dbReference type="OrthoDB" id="10022113at2759"/>
<dbReference type="PANTHER" id="PTHR13412:SF0">
    <property type="entry name" value="T-CELL IMMUNOMODULATORY PROTEIN"/>
    <property type="match status" value="1"/>
</dbReference>
<dbReference type="GeneID" id="63800931"/>
<keyword evidence="11" id="KW-1185">Reference proteome</keyword>
<comment type="caution">
    <text evidence="10">The sequence shown here is derived from an EMBL/GenBank/DDBJ whole genome shotgun (WGS) entry which is preliminary data.</text>
</comment>
<feature type="domain" description="T-cell immunomodulatory protein TIP C2" evidence="9">
    <location>
        <begin position="436"/>
        <end position="527"/>
    </location>
</feature>
<accession>A0A1Y1W0S0</accession>
<evidence type="ECO:0000256" key="3">
    <source>
        <dbReference type="ARBA" id="ARBA00022692"/>
    </source>
</evidence>
<comment type="similarity">
    <text evidence="2">Belongs to the TIP family.</text>
</comment>
<dbReference type="InterPro" id="IPR024881">
    <property type="entry name" value="Tip"/>
</dbReference>
<evidence type="ECO:0000259" key="9">
    <source>
        <dbReference type="Pfam" id="PF23122"/>
    </source>
</evidence>
<name>A0A1Y1W0S0_9FUNG</name>
<proteinExistence type="inferred from homology"/>
<feature type="non-terminal residue" evidence="10">
    <location>
        <position position="1"/>
    </location>
</feature>
<feature type="non-terminal residue" evidence="10">
    <location>
        <position position="579"/>
    </location>
</feature>
<dbReference type="AlphaFoldDB" id="A0A1Y1W0S0"/>
<evidence type="ECO:0000256" key="1">
    <source>
        <dbReference type="ARBA" id="ARBA00004479"/>
    </source>
</evidence>
<reference evidence="10 11" key="1">
    <citation type="submission" date="2016-07" db="EMBL/GenBank/DDBJ databases">
        <title>Pervasive Adenine N6-methylation of Active Genes in Fungi.</title>
        <authorList>
            <consortium name="DOE Joint Genome Institute"/>
            <person name="Mondo S.J."/>
            <person name="Dannebaum R.O."/>
            <person name="Kuo R.C."/>
            <person name="Labutti K."/>
            <person name="Haridas S."/>
            <person name="Kuo A."/>
            <person name="Salamov A."/>
            <person name="Ahrendt S.R."/>
            <person name="Lipzen A."/>
            <person name="Sullivan W."/>
            <person name="Andreopoulos W.B."/>
            <person name="Clum A."/>
            <person name="Lindquist E."/>
            <person name="Daum C."/>
            <person name="Ramamoorthy G.K."/>
            <person name="Gryganskyi A."/>
            <person name="Culley D."/>
            <person name="Magnuson J.K."/>
            <person name="James T.Y."/>
            <person name="O'Malley M.A."/>
            <person name="Stajich J.E."/>
            <person name="Spatafora J.W."/>
            <person name="Visel A."/>
            <person name="Grigoriev I.V."/>
        </authorList>
    </citation>
    <scope>NUCLEOTIDE SEQUENCE [LARGE SCALE GENOMIC DNA]</scope>
    <source>
        <strain evidence="10 11">ATCC 12442</strain>
    </source>
</reference>
<evidence type="ECO:0000313" key="10">
    <source>
        <dbReference type="EMBL" id="ORX66724.1"/>
    </source>
</evidence>
<evidence type="ECO:0000256" key="7">
    <source>
        <dbReference type="ARBA" id="ARBA00023180"/>
    </source>
</evidence>
<dbReference type="InterPro" id="IPR057089">
    <property type="entry name" value="C2_TIP"/>
</dbReference>
<dbReference type="InterPro" id="IPR028994">
    <property type="entry name" value="Integrin_alpha_N"/>
</dbReference>
<keyword evidence="10" id="KW-0401">Integrin</keyword>
<keyword evidence="4" id="KW-0732">Signal</keyword>
<organism evidence="10 11">
    <name type="scientific">Linderina pennispora</name>
    <dbReference type="NCBI Taxonomy" id="61395"/>
    <lineage>
        <taxon>Eukaryota</taxon>
        <taxon>Fungi</taxon>
        <taxon>Fungi incertae sedis</taxon>
        <taxon>Zoopagomycota</taxon>
        <taxon>Kickxellomycotina</taxon>
        <taxon>Kickxellomycetes</taxon>
        <taxon>Kickxellales</taxon>
        <taxon>Kickxellaceae</taxon>
        <taxon>Linderina</taxon>
    </lineage>
</organism>
<dbReference type="Pfam" id="PF13517">
    <property type="entry name" value="FG-GAP_3"/>
    <property type="match status" value="2"/>
</dbReference>
<dbReference type="Pfam" id="PF23122">
    <property type="entry name" value="C2_ITFG1"/>
    <property type="match status" value="1"/>
</dbReference>
<dbReference type="EMBL" id="MCFD01000014">
    <property type="protein sequence ID" value="ORX66724.1"/>
    <property type="molecule type" value="Genomic_DNA"/>
</dbReference>
<keyword evidence="7" id="KW-0325">Glycoprotein</keyword>
<gene>
    <name evidence="10" type="ORF">DL89DRAFT_215288</name>
</gene>
<feature type="transmembrane region" description="Helical" evidence="8">
    <location>
        <begin position="536"/>
        <end position="555"/>
    </location>
</feature>
<evidence type="ECO:0000256" key="4">
    <source>
        <dbReference type="ARBA" id="ARBA00022729"/>
    </source>
</evidence>
<keyword evidence="3 8" id="KW-0812">Transmembrane</keyword>
<evidence type="ECO:0000256" key="2">
    <source>
        <dbReference type="ARBA" id="ARBA00006496"/>
    </source>
</evidence>
<evidence type="ECO:0000256" key="6">
    <source>
        <dbReference type="ARBA" id="ARBA00023136"/>
    </source>
</evidence>
<keyword evidence="5 8" id="KW-1133">Transmembrane helix</keyword>
<dbReference type="PANTHER" id="PTHR13412">
    <property type="entry name" value="T-CELL IMMUNOMODULATORY PROTEIN HOMOLOG"/>
    <property type="match status" value="1"/>
</dbReference>
<keyword evidence="6 8" id="KW-0472">Membrane</keyword>
<dbReference type="GO" id="GO:0007229">
    <property type="term" value="P:integrin-mediated signaling pathway"/>
    <property type="evidence" value="ECO:0007669"/>
    <property type="project" value="UniProtKB-KW"/>
</dbReference>
<dbReference type="Gene3D" id="2.130.10.130">
    <property type="entry name" value="Integrin alpha, N-terminal"/>
    <property type="match status" value="2"/>
</dbReference>
<dbReference type="Proteomes" id="UP000193922">
    <property type="component" value="Unassembled WGS sequence"/>
</dbReference>
<evidence type="ECO:0000313" key="11">
    <source>
        <dbReference type="Proteomes" id="UP000193922"/>
    </source>
</evidence>
<dbReference type="GO" id="GO:0005886">
    <property type="term" value="C:plasma membrane"/>
    <property type="evidence" value="ECO:0007669"/>
    <property type="project" value="TreeGrafter"/>
</dbReference>